<dbReference type="OrthoDB" id="5387389at2759"/>
<dbReference type="EMBL" id="ML991773">
    <property type="protein sequence ID" value="KAF2239157.1"/>
    <property type="molecule type" value="Genomic_DNA"/>
</dbReference>
<accession>A0A6A6HMA0</accession>
<dbReference type="Proteomes" id="UP000800092">
    <property type="component" value="Unassembled WGS sequence"/>
</dbReference>
<dbReference type="PANTHER" id="PTHR39607">
    <property type="entry name" value="XANTHOCILLIN BIOSYNTHESIS CLUSTER TRANSCRIPTION FACTOR XANC-RELATED"/>
    <property type="match status" value="1"/>
</dbReference>
<feature type="compositionally biased region" description="Basic and acidic residues" evidence="1">
    <location>
        <begin position="1"/>
        <end position="21"/>
    </location>
</feature>
<evidence type="ECO:0000256" key="1">
    <source>
        <dbReference type="SAM" id="MobiDB-lite"/>
    </source>
</evidence>
<gene>
    <name evidence="2" type="ORF">EV356DRAFT_502132</name>
</gene>
<dbReference type="AlphaFoldDB" id="A0A6A6HMA0"/>
<feature type="region of interest" description="Disordered" evidence="1">
    <location>
        <begin position="1"/>
        <end position="85"/>
    </location>
</feature>
<sequence>MTGEKAKQAKEDSEREAENRKRAGNTYKTPEAGEVESRNDLSGLPWGGVNMRHVISSGKAKGQSSGQDSRDASSQPGSRGGRSSG</sequence>
<evidence type="ECO:0000313" key="3">
    <source>
        <dbReference type="Proteomes" id="UP000800092"/>
    </source>
</evidence>
<name>A0A6A6HMA0_VIRVR</name>
<dbReference type="InterPro" id="IPR052635">
    <property type="entry name" value="Sec_Metab_Biosynth_Reg"/>
</dbReference>
<dbReference type="PANTHER" id="PTHR39607:SF2">
    <property type="entry name" value="BZIP DOMAIN-CONTAINING PROTEIN"/>
    <property type="match status" value="1"/>
</dbReference>
<proteinExistence type="predicted"/>
<protein>
    <submittedName>
        <fullName evidence="2">Uncharacterized protein</fullName>
    </submittedName>
</protein>
<keyword evidence="3" id="KW-1185">Reference proteome</keyword>
<evidence type="ECO:0000313" key="2">
    <source>
        <dbReference type="EMBL" id="KAF2239157.1"/>
    </source>
</evidence>
<feature type="compositionally biased region" description="Low complexity" evidence="1">
    <location>
        <begin position="56"/>
        <end position="77"/>
    </location>
</feature>
<organism evidence="2 3">
    <name type="scientific">Viridothelium virens</name>
    <name type="common">Speckled blister lichen</name>
    <name type="synonym">Trypethelium virens</name>
    <dbReference type="NCBI Taxonomy" id="1048519"/>
    <lineage>
        <taxon>Eukaryota</taxon>
        <taxon>Fungi</taxon>
        <taxon>Dikarya</taxon>
        <taxon>Ascomycota</taxon>
        <taxon>Pezizomycotina</taxon>
        <taxon>Dothideomycetes</taxon>
        <taxon>Dothideomycetes incertae sedis</taxon>
        <taxon>Trypetheliales</taxon>
        <taxon>Trypetheliaceae</taxon>
        <taxon>Viridothelium</taxon>
    </lineage>
</organism>
<reference evidence="2" key="1">
    <citation type="journal article" date="2020" name="Stud. Mycol.">
        <title>101 Dothideomycetes genomes: a test case for predicting lifestyles and emergence of pathogens.</title>
        <authorList>
            <person name="Haridas S."/>
            <person name="Albert R."/>
            <person name="Binder M."/>
            <person name="Bloem J."/>
            <person name="Labutti K."/>
            <person name="Salamov A."/>
            <person name="Andreopoulos B."/>
            <person name="Baker S."/>
            <person name="Barry K."/>
            <person name="Bills G."/>
            <person name="Bluhm B."/>
            <person name="Cannon C."/>
            <person name="Castanera R."/>
            <person name="Culley D."/>
            <person name="Daum C."/>
            <person name="Ezra D."/>
            <person name="Gonzalez J."/>
            <person name="Henrissat B."/>
            <person name="Kuo A."/>
            <person name="Liang C."/>
            <person name="Lipzen A."/>
            <person name="Lutzoni F."/>
            <person name="Magnuson J."/>
            <person name="Mondo S."/>
            <person name="Nolan M."/>
            <person name="Ohm R."/>
            <person name="Pangilinan J."/>
            <person name="Park H.-J."/>
            <person name="Ramirez L."/>
            <person name="Alfaro M."/>
            <person name="Sun H."/>
            <person name="Tritt A."/>
            <person name="Yoshinaga Y."/>
            <person name="Zwiers L.-H."/>
            <person name="Turgeon B."/>
            <person name="Goodwin S."/>
            <person name="Spatafora J."/>
            <person name="Crous P."/>
            <person name="Grigoriev I."/>
        </authorList>
    </citation>
    <scope>NUCLEOTIDE SEQUENCE</scope>
    <source>
        <strain evidence="2">Tuck. ex Michener</strain>
    </source>
</reference>